<dbReference type="Proteomes" id="UP001230807">
    <property type="component" value="Unassembled WGS sequence"/>
</dbReference>
<sequence length="131" mass="15579">MEKWERWTVNPEIPAKLYLQALIDDKDGLRLVFMDTHENTYTFLFDGLVLSYRHTDEGTLIRTLEHLYKHYDIDFFSNWTLFQVTDSSYLKWLAEESTNIYEAVYNIQHYVFLTSNDVIEVLSTDPPTLIS</sequence>
<evidence type="ECO:0000313" key="2">
    <source>
        <dbReference type="Proteomes" id="UP001230807"/>
    </source>
</evidence>
<reference evidence="1 2" key="1">
    <citation type="submission" date="2023-06" db="EMBL/GenBank/DDBJ databases">
        <title>Influencing factors and mechanism of Cr(VI) reduction by facultative anaerobic Exiguobacterium sp. PY14.</title>
        <authorList>
            <person name="Zou L."/>
        </authorList>
    </citation>
    <scope>NUCLEOTIDE SEQUENCE [LARGE SCALE GENOMIC DNA]</scope>
    <source>
        <strain evidence="1 2">PY14</strain>
    </source>
</reference>
<evidence type="ECO:0000313" key="1">
    <source>
        <dbReference type="EMBL" id="MDL5376187.1"/>
    </source>
</evidence>
<accession>A0ABT7MM16</accession>
<organism evidence="1 2">
    <name type="scientific">Exiguobacterium mexicanum</name>
    <dbReference type="NCBI Taxonomy" id="340146"/>
    <lineage>
        <taxon>Bacteria</taxon>
        <taxon>Bacillati</taxon>
        <taxon>Bacillota</taxon>
        <taxon>Bacilli</taxon>
        <taxon>Bacillales</taxon>
        <taxon>Bacillales Family XII. Incertae Sedis</taxon>
        <taxon>Exiguobacterium</taxon>
    </lineage>
</organism>
<gene>
    <name evidence="1" type="ORF">QR695_04090</name>
</gene>
<comment type="caution">
    <text evidence="1">The sequence shown here is derived from an EMBL/GenBank/DDBJ whole genome shotgun (WGS) entry which is preliminary data.</text>
</comment>
<dbReference type="EMBL" id="JASWER010000001">
    <property type="protein sequence ID" value="MDL5376187.1"/>
    <property type="molecule type" value="Genomic_DNA"/>
</dbReference>
<keyword evidence="2" id="KW-1185">Reference proteome</keyword>
<proteinExistence type="predicted"/>
<protein>
    <submittedName>
        <fullName evidence="1">Uncharacterized protein</fullName>
    </submittedName>
</protein>
<dbReference type="RefSeq" id="WP_214832642.1">
    <property type="nucleotide sequence ID" value="NZ_CP183077.1"/>
</dbReference>
<name>A0ABT7MM16_9BACL</name>